<proteinExistence type="predicted"/>
<accession>A0A8E2QFL2</accession>
<sequence>MAASICSYVALHSHAADQAQFSGGEAEHYLSELKSRYGLAGEREALLAHGNGLLDRYALRVAYQVGVANPQDLSYRLSIGKSGELQVREEVRGPGNGIAVHNRNLSVFGLDPYLSYRCPPQGLVCIIDSPADGTPLVTILRDPAGAEELAKALSFLIRNLQKG</sequence>
<reference evidence="1 2" key="1">
    <citation type="submission" date="2018-01" db="EMBL/GenBank/DDBJ databases">
        <title>Denitrification phenotypes of diverse strains of Pseudomonas stutzeri.</title>
        <authorList>
            <person name="Milligan D.A."/>
            <person name="Bergaust L."/>
            <person name="Bakken L.R."/>
            <person name="Frostegard A."/>
        </authorList>
    </citation>
    <scope>NUCLEOTIDE SEQUENCE [LARGE SCALE GENOMIC DNA]</scope>
    <source>
        <strain evidence="1 2">DSM 50238</strain>
    </source>
</reference>
<name>A0A8E2QFL2_9GAMM</name>
<evidence type="ECO:0000313" key="1">
    <source>
        <dbReference type="EMBL" id="PNF77225.1"/>
    </source>
</evidence>
<dbReference type="Proteomes" id="UP000235881">
    <property type="component" value="Unassembled WGS sequence"/>
</dbReference>
<protein>
    <submittedName>
        <fullName evidence="1">Uncharacterized protein</fullName>
    </submittedName>
</protein>
<dbReference type="RefSeq" id="WP_102827944.1">
    <property type="nucleotide sequence ID" value="NZ_CP065721.1"/>
</dbReference>
<evidence type="ECO:0000313" key="2">
    <source>
        <dbReference type="Proteomes" id="UP000235881"/>
    </source>
</evidence>
<keyword evidence="2" id="KW-1185">Reference proteome</keyword>
<dbReference type="EMBL" id="POUK01000002">
    <property type="protein sequence ID" value="PNF77225.1"/>
    <property type="molecule type" value="Genomic_DNA"/>
</dbReference>
<organism evidence="1 2">
    <name type="scientific">Stutzerimonas degradans</name>
    <dbReference type="NCBI Taxonomy" id="2968968"/>
    <lineage>
        <taxon>Bacteria</taxon>
        <taxon>Pseudomonadati</taxon>
        <taxon>Pseudomonadota</taxon>
        <taxon>Gammaproteobacteria</taxon>
        <taxon>Pseudomonadales</taxon>
        <taxon>Pseudomonadaceae</taxon>
        <taxon>Stutzerimonas</taxon>
    </lineage>
</organism>
<dbReference type="AlphaFoldDB" id="A0A8E2QFL2"/>
<comment type="caution">
    <text evidence="1">The sequence shown here is derived from an EMBL/GenBank/DDBJ whole genome shotgun (WGS) entry which is preliminary data.</text>
</comment>
<gene>
    <name evidence="1" type="ORF">CXK95_05925</name>
</gene>